<protein>
    <submittedName>
        <fullName evidence="3">Uncharacterized protein</fullName>
    </submittedName>
</protein>
<feature type="chain" id="PRO_5045336973" evidence="2">
    <location>
        <begin position="29"/>
        <end position="214"/>
    </location>
</feature>
<gene>
    <name evidence="3" type="ORF">ACEZDJ_30880</name>
</gene>
<proteinExistence type="predicted"/>
<accession>A0ABV6UWA6</accession>
<dbReference type="EMBL" id="JBHEZZ010000023">
    <property type="protein sequence ID" value="MFC1405703.1"/>
    <property type="molecule type" value="Genomic_DNA"/>
</dbReference>
<sequence>MRALTALAASLALTATGLWLLHTPAHPAAIPPATSTTAPTTAVSPPAAVAAASSPPSPAVTSPTAGSILPSRVTAASTPTRATATSGATAEAGVLAPGDGPAGDPAVQTLLERSTPNNLPAVLEQQLAQLGRQVWLADVTGTGRARWPAYFTGPGSSGYTQVRVQAAIARRTGTTAVTVTLLWAGTSPGAEPQIGLPGTVKLVQHSGGTWEPIR</sequence>
<evidence type="ECO:0000256" key="2">
    <source>
        <dbReference type="SAM" id="SignalP"/>
    </source>
</evidence>
<evidence type="ECO:0000313" key="3">
    <source>
        <dbReference type="EMBL" id="MFC1405703.1"/>
    </source>
</evidence>
<name>A0ABV6UWA6_9ACTN</name>
<dbReference type="RefSeq" id="WP_051726387.1">
    <property type="nucleotide sequence ID" value="NZ_JBHEZZ010000023.1"/>
</dbReference>
<feature type="signal peptide" evidence="2">
    <location>
        <begin position="1"/>
        <end position="28"/>
    </location>
</feature>
<reference evidence="3 4" key="1">
    <citation type="submission" date="2024-09" db="EMBL/GenBank/DDBJ databases">
        <authorList>
            <person name="Lee S.D."/>
        </authorList>
    </citation>
    <scope>NUCLEOTIDE SEQUENCE [LARGE SCALE GENOMIC DNA]</scope>
    <source>
        <strain evidence="3 4">N1-5</strain>
    </source>
</reference>
<comment type="caution">
    <text evidence="3">The sequence shown here is derived from an EMBL/GenBank/DDBJ whole genome shotgun (WGS) entry which is preliminary data.</text>
</comment>
<feature type="region of interest" description="Disordered" evidence="1">
    <location>
        <begin position="31"/>
        <end position="106"/>
    </location>
</feature>
<feature type="compositionally biased region" description="Low complexity" evidence="1">
    <location>
        <begin position="74"/>
        <end position="92"/>
    </location>
</feature>
<feature type="compositionally biased region" description="Low complexity" evidence="1">
    <location>
        <begin position="31"/>
        <end position="65"/>
    </location>
</feature>
<evidence type="ECO:0000256" key="1">
    <source>
        <dbReference type="SAM" id="MobiDB-lite"/>
    </source>
</evidence>
<dbReference type="Proteomes" id="UP001592528">
    <property type="component" value="Unassembled WGS sequence"/>
</dbReference>
<evidence type="ECO:0000313" key="4">
    <source>
        <dbReference type="Proteomes" id="UP001592528"/>
    </source>
</evidence>
<keyword evidence="2" id="KW-0732">Signal</keyword>
<organism evidence="3 4">
    <name type="scientific">Streptacidiphilus cavernicola</name>
    <dbReference type="NCBI Taxonomy" id="3342716"/>
    <lineage>
        <taxon>Bacteria</taxon>
        <taxon>Bacillati</taxon>
        <taxon>Actinomycetota</taxon>
        <taxon>Actinomycetes</taxon>
        <taxon>Kitasatosporales</taxon>
        <taxon>Streptomycetaceae</taxon>
        <taxon>Streptacidiphilus</taxon>
    </lineage>
</organism>
<keyword evidence="4" id="KW-1185">Reference proteome</keyword>